<evidence type="ECO:0008006" key="3">
    <source>
        <dbReference type="Google" id="ProtNLM"/>
    </source>
</evidence>
<dbReference type="Proteomes" id="UP000469421">
    <property type="component" value="Unassembled WGS sequence"/>
</dbReference>
<organism evidence="1 2">
    <name type="scientific">Alcanivorax sediminis</name>
    <dbReference type="NCBI Taxonomy" id="2663008"/>
    <lineage>
        <taxon>Bacteria</taxon>
        <taxon>Pseudomonadati</taxon>
        <taxon>Pseudomonadota</taxon>
        <taxon>Gammaproteobacteria</taxon>
        <taxon>Oceanospirillales</taxon>
        <taxon>Alcanivoracaceae</taxon>
        <taxon>Alcanivorax</taxon>
    </lineage>
</organism>
<gene>
    <name evidence="1" type="ORF">GFN93_15575</name>
</gene>
<accession>A0A6N7M3C4</accession>
<sequence>MNIESRLNELPDFATSVVEVARSLLSVGEIETGKDYFKLGNDKAVAPMYSAMTIWDGRSEDELASHLGRFDFEVPSMYREIYSSFAGLSIYDLDIFGTLVYPGLQPLDIVAANQFWRNPYKSGRHLFHFGGRSYTASDNAGYFIRADAIEVQTEEGAILEKYDCLSDFFHNEVAIVSAGKA</sequence>
<dbReference type="AlphaFoldDB" id="A0A6N7M3C4"/>
<evidence type="ECO:0000313" key="1">
    <source>
        <dbReference type="EMBL" id="MQX54670.1"/>
    </source>
</evidence>
<keyword evidence="2" id="KW-1185">Reference proteome</keyword>
<reference evidence="1 2" key="1">
    <citation type="submission" date="2019-10" db="EMBL/GenBank/DDBJ databases">
        <title>Alcanivorax sp.PA15-N-34 draft genome sequence.</title>
        <authorList>
            <person name="Liao X."/>
            <person name="Shao Z."/>
        </authorList>
    </citation>
    <scope>NUCLEOTIDE SEQUENCE [LARGE SCALE GENOMIC DNA]</scope>
    <source>
        <strain evidence="1 2">PA15-N-34</strain>
    </source>
</reference>
<dbReference type="RefSeq" id="WP_153502233.1">
    <property type="nucleotide sequence ID" value="NZ_WIRE01000002.1"/>
</dbReference>
<protein>
    <recommendedName>
        <fullName evidence="3">Knr4/Smi1-like domain-containing protein</fullName>
    </recommendedName>
</protein>
<evidence type="ECO:0000313" key="2">
    <source>
        <dbReference type="Proteomes" id="UP000469421"/>
    </source>
</evidence>
<proteinExistence type="predicted"/>
<name>A0A6N7M3C4_9GAMM</name>
<dbReference type="EMBL" id="WIRE01000002">
    <property type="protein sequence ID" value="MQX54670.1"/>
    <property type="molecule type" value="Genomic_DNA"/>
</dbReference>
<comment type="caution">
    <text evidence="1">The sequence shown here is derived from an EMBL/GenBank/DDBJ whole genome shotgun (WGS) entry which is preliminary data.</text>
</comment>